<protein>
    <recommendedName>
        <fullName evidence="3">Transmembrane protein</fullName>
    </recommendedName>
</protein>
<dbReference type="AlphaFoldDB" id="A0A146JZY6"/>
<feature type="transmembrane region" description="Helical" evidence="1">
    <location>
        <begin position="473"/>
        <end position="494"/>
    </location>
</feature>
<reference evidence="2" key="1">
    <citation type="submission" date="2015-07" db="EMBL/GenBank/DDBJ databases">
        <title>Adaptation to a free-living lifestyle via gene acquisitions in the diplomonad Trepomonas sp. PC1.</title>
        <authorList>
            <person name="Xu F."/>
            <person name="Jerlstrom-Hultqvist J."/>
            <person name="Kolisko M."/>
            <person name="Simpson A.G.B."/>
            <person name="Roger A.J."/>
            <person name="Svard S.G."/>
            <person name="Andersson J.O."/>
        </authorList>
    </citation>
    <scope>NUCLEOTIDE SEQUENCE</scope>
    <source>
        <strain evidence="2">PC1</strain>
    </source>
</reference>
<keyword evidence="1" id="KW-0472">Membrane</keyword>
<gene>
    <name evidence="2" type="ORF">TPC1_30253</name>
</gene>
<feature type="transmembrane region" description="Helical" evidence="1">
    <location>
        <begin position="34"/>
        <end position="52"/>
    </location>
</feature>
<organism evidence="2">
    <name type="scientific">Trepomonas sp. PC1</name>
    <dbReference type="NCBI Taxonomy" id="1076344"/>
    <lineage>
        <taxon>Eukaryota</taxon>
        <taxon>Metamonada</taxon>
        <taxon>Diplomonadida</taxon>
        <taxon>Hexamitidae</taxon>
        <taxon>Hexamitinae</taxon>
        <taxon>Trepomonas</taxon>
    </lineage>
</organism>
<keyword evidence="1" id="KW-1133">Transmembrane helix</keyword>
<sequence>ILQKFRFTTINIHEAPQLFVIMLHILSFPKSTRILTQNIIYLTVFFAVFLYITSKNLYLTACSLTIPPFCLIDYTLFNLESAANNEHLAIEGIVKNVNKFFSKQESMNIILPNKAILVDIKIVGCFERLQLFHKCLNQLQKQFGFIYSQSILRNSLLLFNKFKNALLIVPMLKLISKMLNLQISIVIDQDNVKYIYKREISSDLIKKMKKINLLGKDENVLINQQLIQDAQKFTYCLISSVQTLPNYHFISIQENKLFTLQNEKTSLIQTNSSSSSFYERENSLLIDLSEVPEVIYKDDEIYIDEIQEDVLKFSPSIWIRVINMSRRYLSKIAHKPQFKKNTQFNVLNLQTYFIVSLVGLCLWMLQKYVIVPEMHTNYKIVVFPFIMQYIQWHNFLIKYIVTTVILQLIIVLIFSILYFLQKKSDQTKNITNQFNDWIQNFYIVIMVVWQFMIHLCLQINLQLLISSKEHTLIIYLYTVVFLTVIYIAVIYHIFLNSTLQSPVHLSRNFMIFTINELYNLIKVAFYSIPLAITMFCMQIIQLPLLCQLFYQKLKNLQKKMLLTRQIQKLISNQNKTNNIEISAAILPFLSQHPSMQQELIQHGQVTNKKVDLKKLVQNIDYTEQLALQQNIIDDKIPITQIYYKNALYLQINNQNETSEINFFLNKIPCIQFVHQDELTRAYVTASNMKEVICFVLDTLLYLKKFVVKIAIGDLQGTTLYNTNNEFDVDGKAKEEVELIEIEKHDCILAQQQFVDYFKDEIKNKYEIQLLDKRVVSIK</sequence>
<keyword evidence="1" id="KW-0812">Transmembrane</keyword>
<name>A0A146JZY6_9EUKA</name>
<feature type="transmembrane region" description="Helical" evidence="1">
    <location>
        <begin position="396"/>
        <end position="420"/>
    </location>
</feature>
<accession>A0A146JZY6</accession>
<feature type="transmembrane region" description="Helical" evidence="1">
    <location>
        <begin position="346"/>
        <end position="365"/>
    </location>
</feature>
<evidence type="ECO:0000256" key="1">
    <source>
        <dbReference type="SAM" id="Phobius"/>
    </source>
</evidence>
<dbReference type="EMBL" id="GDID01006354">
    <property type="protein sequence ID" value="JAP90252.1"/>
    <property type="molecule type" value="Transcribed_RNA"/>
</dbReference>
<evidence type="ECO:0000313" key="2">
    <source>
        <dbReference type="EMBL" id="JAP90252.1"/>
    </source>
</evidence>
<proteinExistence type="predicted"/>
<feature type="transmembrane region" description="Helical" evidence="1">
    <location>
        <begin position="440"/>
        <end position="461"/>
    </location>
</feature>
<evidence type="ECO:0008006" key="3">
    <source>
        <dbReference type="Google" id="ProtNLM"/>
    </source>
</evidence>
<feature type="transmembrane region" description="Helical" evidence="1">
    <location>
        <begin position="523"/>
        <end position="550"/>
    </location>
</feature>
<feature type="non-terminal residue" evidence="2">
    <location>
        <position position="1"/>
    </location>
</feature>